<reference evidence="6 7" key="1">
    <citation type="journal article" date="2019" name="Int. J. Syst. Evol. Microbiol.">
        <title>The Global Catalogue of Microorganisms (GCM) 10K type strain sequencing project: providing services to taxonomists for standard genome sequencing and annotation.</title>
        <authorList>
            <consortium name="The Broad Institute Genomics Platform"/>
            <consortium name="The Broad Institute Genome Sequencing Center for Infectious Disease"/>
            <person name="Wu L."/>
            <person name="Ma J."/>
        </authorList>
    </citation>
    <scope>NUCLEOTIDE SEQUENCE [LARGE SCALE GENOMIC DNA]</scope>
    <source>
        <strain evidence="6 7">IBRC-M 10256</strain>
    </source>
</reference>
<evidence type="ECO:0000256" key="2">
    <source>
        <dbReference type="ARBA" id="ARBA00023163"/>
    </source>
</evidence>
<organism evidence="6 7">
    <name type="scientific">Halovivax cerinus</name>
    <dbReference type="NCBI Taxonomy" id="1487865"/>
    <lineage>
        <taxon>Archaea</taxon>
        <taxon>Methanobacteriati</taxon>
        <taxon>Methanobacteriota</taxon>
        <taxon>Stenosarchaea group</taxon>
        <taxon>Halobacteria</taxon>
        <taxon>Halobacteriales</taxon>
        <taxon>Natrialbaceae</taxon>
        <taxon>Halovivax</taxon>
    </lineage>
</organism>
<dbReference type="PANTHER" id="PTHR34236">
    <property type="entry name" value="DIMETHYL SULFOXIDE REDUCTASE TRANSCRIPTIONAL ACTIVATOR"/>
    <property type="match status" value="1"/>
</dbReference>
<sequence>MADGIRATVAIMAPEGCPIARESARTESIIDQTATSVSPAGSTGSVTEYLAAADDPATDTANAADEGPATNAGSTPDEPAADAVFTYGSDVVYRTSHEEPEGCPCACLGSYGCPVHRYVADDGEVTIVFHAESFGQLQDVMADLRERFPSVDVRRLLQPPLDGTPDDGVFVNRGKLTDRQREVLETAYENDYFERPRGANASELAAELDISPSTFTEHLVTAQRKLLDDVLDPGS</sequence>
<protein>
    <submittedName>
        <fullName evidence="6">Helix-turn-helix domain-containing protein</fullName>
    </submittedName>
</protein>
<dbReference type="PANTHER" id="PTHR34236:SF1">
    <property type="entry name" value="DIMETHYL SULFOXIDE REDUCTASE TRANSCRIPTIONAL ACTIVATOR"/>
    <property type="match status" value="1"/>
</dbReference>
<dbReference type="Pfam" id="PF04967">
    <property type="entry name" value="HTH_10"/>
    <property type="match status" value="1"/>
</dbReference>
<proteinExistence type="predicted"/>
<dbReference type="Gene3D" id="1.10.10.10">
    <property type="entry name" value="Winged helix-like DNA-binding domain superfamily/Winged helix DNA-binding domain"/>
    <property type="match status" value="1"/>
</dbReference>
<dbReference type="EMBL" id="JBHSAQ010000011">
    <property type="protein sequence ID" value="MFC3959354.1"/>
    <property type="molecule type" value="Genomic_DNA"/>
</dbReference>
<keyword evidence="2" id="KW-0804">Transcription</keyword>
<gene>
    <name evidence="6" type="ORF">ACFOUR_13395</name>
</gene>
<feature type="domain" description="DmsR-like N-terminal" evidence="5">
    <location>
        <begin position="1"/>
        <end position="158"/>
    </location>
</feature>
<dbReference type="RefSeq" id="WP_256532903.1">
    <property type="nucleotide sequence ID" value="NZ_CP101824.1"/>
</dbReference>
<evidence type="ECO:0000259" key="4">
    <source>
        <dbReference type="Pfam" id="PF04967"/>
    </source>
</evidence>
<evidence type="ECO:0000313" key="6">
    <source>
        <dbReference type="EMBL" id="MFC3959354.1"/>
    </source>
</evidence>
<dbReference type="AlphaFoldDB" id="A0ABD5NS03"/>
<name>A0ABD5NS03_9EURY</name>
<dbReference type="InterPro" id="IPR036388">
    <property type="entry name" value="WH-like_DNA-bd_sf"/>
</dbReference>
<feature type="region of interest" description="Disordered" evidence="3">
    <location>
        <begin position="58"/>
        <end position="80"/>
    </location>
</feature>
<dbReference type="InterPro" id="IPR056433">
    <property type="entry name" value="DmsR-like_N"/>
</dbReference>
<accession>A0ABD5NS03</accession>
<dbReference type="Proteomes" id="UP001595846">
    <property type="component" value="Unassembled WGS sequence"/>
</dbReference>
<feature type="domain" description="HTH bat-type" evidence="4">
    <location>
        <begin position="176"/>
        <end position="227"/>
    </location>
</feature>
<dbReference type="GeneID" id="73902009"/>
<evidence type="ECO:0000256" key="3">
    <source>
        <dbReference type="SAM" id="MobiDB-lite"/>
    </source>
</evidence>
<dbReference type="InterPro" id="IPR007050">
    <property type="entry name" value="HTH_bacterioopsin"/>
</dbReference>
<evidence type="ECO:0000259" key="5">
    <source>
        <dbReference type="Pfam" id="PF24277"/>
    </source>
</evidence>
<dbReference type="Pfam" id="PF24277">
    <property type="entry name" value="DmsR_N"/>
    <property type="match status" value="1"/>
</dbReference>
<keyword evidence="1" id="KW-0805">Transcription regulation</keyword>
<comment type="caution">
    <text evidence="6">The sequence shown here is derived from an EMBL/GenBank/DDBJ whole genome shotgun (WGS) entry which is preliminary data.</text>
</comment>
<evidence type="ECO:0000313" key="7">
    <source>
        <dbReference type="Proteomes" id="UP001595846"/>
    </source>
</evidence>
<keyword evidence="7" id="KW-1185">Reference proteome</keyword>
<evidence type="ECO:0000256" key="1">
    <source>
        <dbReference type="ARBA" id="ARBA00023015"/>
    </source>
</evidence>